<evidence type="ECO:0000313" key="2">
    <source>
        <dbReference type="EMBL" id="GAA3981230.1"/>
    </source>
</evidence>
<keyword evidence="3" id="KW-1185">Reference proteome</keyword>
<dbReference type="EMBL" id="BAAAZC010000025">
    <property type="protein sequence ID" value="GAA3981230.1"/>
    <property type="molecule type" value="Genomic_DNA"/>
</dbReference>
<keyword evidence="1" id="KW-0175">Coiled coil</keyword>
<feature type="coiled-coil region" evidence="1">
    <location>
        <begin position="149"/>
        <end position="183"/>
    </location>
</feature>
<dbReference type="Proteomes" id="UP001500742">
    <property type="component" value="Unassembled WGS sequence"/>
</dbReference>
<proteinExistence type="predicted"/>
<reference evidence="3" key="1">
    <citation type="journal article" date="2019" name="Int. J. Syst. Evol. Microbiol.">
        <title>The Global Catalogue of Microorganisms (GCM) 10K type strain sequencing project: providing services to taxonomists for standard genome sequencing and annotation.</title>
        <authorList>
            <consortium name="The Broad Institute Genomics Platform"/>
            <consortium name="The Broad Institute Genome Sequencing Center for Infectious Disease"/>
            <person name="Wu L."/>
            <person name="Ma J."/>
        </authorList>
    </citation>
    <scope>NUCLEOTIDE SEQUENCE [LARGE SCALE GENOMIC DNA]</scope>
    <source>
        <strain evidence="3">JCM 16601</strain>
    </source>
</reference>
<sequence length="406" mass="45144">MAQSNYKPGYVVTSKGDTLRGTINVKDWSSNPTDINFQDQSGVKNYTVADIKYFSVLNISYQRYAGKISVDETNLQRLSNGVDSSKKEDIVFLKIEQKGPKVVLFSYTDNIKTRFFIGDNQAGSIDELLYRIYFVPDRGTQTHNENGYVPQLYALAQKYNDRLEELKREIEKSAYNLDDLKSISAKINGMGSDKADYGSATAIRFFVGASANVSRYAFSGDSPFNNPPSKTSVSPLFSIGANIYTNPDVDKFVLRGEFSVTTGSYNSRVDIYYNSPNSLQGNYSFKQVIFSFNPQAIYNFYNTKAFKFYGDAGLAINIVKNSGNVMHNNDLNRDSRNYLTLNSNFFSGSVKAGIVLSDKIDIGITYVLSTSVTDNVKGGALPNMGNSNNYSLNLSGIRAGINYIFK</sequence>
<evidence type="ECO:0000256" key="1">
    <source>
        <dbReference type="SAM" id="Coils"/>
    </source>
</evidence>
<name>A0ABP7QHJ9_9SPHI</name>
<comment type="caution">
    <text evidence="2">The sequence shown here is derived from an EMBL/GenBank/DDBJ whole genome shotgun (WGS) entry which is preliminary data.</text>
</comment>
<dbReference type="InterPro" id="IPR011250">
    <property type="entry name" value="OMP/PagP_B-barrel"/>
</dbReference>
<dbReference type="SUPFAM" id="SSF56925">
    <property type="entry name" value="OMPA-like"/>
    <property type="match status" value="1"/>
</dbReference>
<evidence type="ECO:0008006" key="4">
    <source>
        <dbReference type="Google" id="ProtNLM"/>
    </source>
</evidence>
<evidence type="ECO:0000313" key="3">
    <source>
        <dbReference type="Proteomes" id="UP001500742"/>
    </source>
</evidence>
<organism evidence="2 3">
    <name type="scientific">Mucilaginibacter dorajii</name>
    <dbReference type="NCBI Taxonomy" id="692994"/>
    <lineage>
        <taxon>Bacteria</taxon>
        <taxon>Pseudomonadati</taxon>
        <taxon>Bacteroidota</taxon>
        <taxon>Sphingobacteriia</taxon>
        <taxon>Sphingobacteriales</taxon>
        <taxon>Sphingobacteriaceae</taxon>
        <taxon>Mucilaginibacter</taxon>
    </lineage>
</organism>
<protein>
    <recommendedName>
        <fullName evidence="4">Outer membrane protein beta-barrel domain-containing protein</fullName>
    </recommendedName>
</protein>
<gene>
    <name evidence="2" type="ORF">GCM10022210_35770</name>
</gene>
<accession>A0ABP7QHJ9</accession>